<evidence type="ECO:0000313" key="2">
    <source>
        <dbReference type="EMBL" id="KAF0899700.1"/>
    </source>
</evidence>
<dbReference type="EMBL" id="SPHZ02000009">
    <property type="protein sequence ID" value="KAF0899685.1"/>
    <property type="molecule type" value="Genomic_DNA"/>
</dbReference>
<dbReference type="EMBL" id="SPHZ02000009">
    <property type="protein sequence ID" value="KAF0899700.1"/>
    <property type="molecule type" value="Genomic_DNA"/>
</dbReference>
<dbReference type="EMBL" id="SPHZ02000009">
    <property type="protein sequence ID" value="KAF0899695.1"/>
    <property type="molecule type" value="Genomic_DNA"/>
</dbReference>
<dbReference type="EMBL" id="SPHZ02000009">
    <property type="protein sequence ID" value="KAF0899702.1"/>
    <property type="molecule type" value="Genomic_DNA"/>
</dbReference>
<dbReference type="EMBL" id="SPHZ02000009">
    <property type="protein sequence ID" value="KAF0899699.1"/>
    <property type="molecule type" value="Genomic_DNA"/>
</dbReference>
<sequence>MPFSHRARSADTASPAAPLPLHRVIRPAAWCNRRRRRDAPPPQPPPRMLKVAGSEVGRASMPRCRGGPLIHSLWVHQCCSGGKVRRSSDVDRRLKRWLGATRSRFNIVGDCGIMPSTIWSCSM</sequence>
<organism evidence="2 3">
    <name type="scientific">Oryza meyeriana var. granulata</name>
    <dbReference type="NCBI Taxonomy" id="110450"/>
    <lineage>
        <taxon>Eukaryota</taxon>
        <taxon>Viridiplantae</taxon>
        <taxon>Streptophyta</taxon>
        <taxon>Embryophyta</taxon>
        <taxon>Tracheophyta</taxon>
        <taxon>Spermatophyta</taxon>
        <taxon>Magnoliopsida</taxon>
        <taxon>Liliopsida</taxon>
        <taxon>Poales</taxon>
        <taxon>Poaceae</taxon>
        <taxon>BOP clade</taxon>
        <taxon>Oryzoideae</taxon>
        <taxon>Oryzeae</taxon>
        <taxon>Oryzinae</taxon>
        <taxon>Oryza</taxon>
        <taxon>Oryza meyeriana</taxon>
    </lineage>
</organism>
<dbReference type="EMBL" id="SPHZ02000009">
    <property type="protein sequence ID" value="KAF0899692.1"/>
    <property type="molecule type" value="Genomic_DNA"/>
</dbReference>
<dbReference type="EMBL" id="SPHZ02000009">
    <property type="protein sequence ID" value="KAF0899703.1"/>
    <property type="molecule type" value="Genomic_DNA"/>
</dbReference>
<comment type="caution">
    <text evidence="2">The sequence shown here is derived from an EMBL/GenBank/DDBJ whole genome shotgun (WGS) entry which is preliminary data.</text>
</comment>
<dbReference type="EMBL" id="SPHZ02000009">
    <property type="protein sequence ID" value="KAF0899691.1"/>
    <property type="molecule type" value="Genomic_DNA"/>
</dbReference>
<reference evidence="2 3" key="1">
    <citation type="submission" date="2019-11" db="EMBL/GenBank/DDBJ databases">
        <title>Whole genome sequence of Oryza granulata.</title>
        <authorList>
            <person name="Li W."/>
        </authorList>
    </citation>
    <scope>NUCLEOTIDE SEQUENCE [LARGE SCALE GENOMIC DNA]</scope>
    <source>
        <strain evidence="3">cv. Menghai</strain>
        <tissue evidence="2">Leaf</tissue>
    </source>
</reference>
<dbReference type="EMBL" id="SPHZ02000009">
    <property type="protein sequence ID" value="KAF0899687.1"/>
    <property type="molecule type" value="Genomic_DNA"/>
</dbReference>
<dbReference type="EMBL" id="SPHZ02000009">
    <property type="protein sequence ID" value="KAF0899704.1"/>
    <property type="molecule type" value="Genomic_DNA"/>
</dbReference>
<dbReference type="EMBL" id="SPHZ02000009">
    <property type="protein sequence ID" value="KAF0899689.1"/>
    <property type="molecule type" value="Genomic_DNA"/>
</dbReference>
<dbReference type="EMBL" id="SPHZ02000009">
    <property type="protein sequence ID" value="KAF0899690.1"/>
    <property type="molecule type" value="Genomic_DNA"/>
</dbReference>
<dbReference type="EMBL" id="SPHZ02000009">
    <property type="protein sequence ID" value="KAF0899701.1"/>
    <property type="molecule type" value="Genomic_DNA"/>
</dbReference>
<dbReference type="EMBL" id="SPHZ02000009">
    <property type="protein sequence ID" value="KAF0899696.1"/>
    <property type="molecule type" value="Genomic_DNA"/>
</dbReference>
<gene>
    <name evidence="2" type="ORF">E2562_022562</name>
</gene>
<dbReference type="EMBL" id="SPHZ02000009">
    <property type="protein sequence ID" value="KAF0899683.1"/>
    <property type="molecule type" value="Genomic_DNA"/>
</dbReference>
<feature type="region of interest" description="Disordered" evidence="1">
    <location>
        <begin position="1"/>
        <end position="20"/>
    </location>
</feature>
<name>A0A6G1CHT2_9ORYZ</name>
<evidence type="ECO:0000313" key="3">
    <source>
        <dbReference type="Proteomes" id="UP000479710"/>
    </source>
</evidence>
<proteinExistence type="predicted"/>
<dbReference type="EMBL" id="SPHZ02000009">
    <property type="protein sequence ID" value="KAF0899707.1"/>
    <property type="molecule type" value="Genomic_DNA"/>
</dbReference>
<evidence type="ECO:0000256" key="1">
    <source>
        <dbReference type="SAM" id="MobiDB-lite"/>
    </source>
</evidence>
<dbReference type="EMBL" id="SPHZ02000009">
    <property type="protein sequence ID" value="KAF0899686.1"/>
    <property type="molecule type" value="Genomic_DNA"/>
</dbReference>
<protein>
    <submittedName>
        <fullName evidence="2">Uncharacterized protein</fullName>
    </submittedName>
</protein>
<dbReference type="EMBL" id="SPHZ02000009">
    <property type="protein sequence ID" value="KAF0899694.1"/>
    <property type="molecule type" value="Genomic_DNA"/>
</dbReference>
<dbReference type="EMBL" id="SPHZ02000009">
    <property type="protein sequence ID" value="KAF0899693.1"/>
    <property type="molecule type" value="Genomic_DNA"/>
</dbReference>
<dbReference type="EMBL" id="SPHZ02000009">
    <property type="protein sequence ID" value="KAF0899711.1"/>
    <property type="molecule type" value="Genomic_DNA"/>
</dbReference>
<dbReference type="EMBL" id="SPHZ02000009">
    <property type="protein sequence ID" value="KAF0899712.1"/>
    <property type="molecule type" value="Genomic_DNA"/>
</dbReference>
<dbReference type="EMBL" id="SPHZ02000009">
    <property type="protein sequence ID" value="KAF0899706.1"/>
    <property type="molecule type" value="Genomic_DNA"/>
</dbReference>
<dbReference type="EMBL" id="SPHZ02000009">
    <property type="protein sequence ID" value="KAF0899715.1"/>
    <property type="molecule type" value="Genomic_DNA"/>
</dbReference>
<dbReference type="EMBL" id="SPHZ02000009">
    <property type="protein sequence ID" value="KAF0899708.1"/>
    <property type="molecule type" value="Genomic_DNA"/>
</dbReference>
<dbReference type="EMBL" id="SPHZ02000009">
    <property type="protein sequence ID" value="KAF0899713.1"/>
    <property type="molecule type" value="Genomic_DNA"/>
</dbReference>
<dbReference type="Proteomes" id="UP000479710">
    <property type="component" value="Unassembled WGS sequence"/>
</dbReference>
<accession>A0A6G1CHT2</accession>
<dbReference type="AlphaFoldDB" id="A0A6G1CHT2"/>
<dbReference type="EMBL" id="SPHZ02000009">
    <property type="protein sequence ID" value="KAF0899710.1"/>
    <property type="molecule type" value="Genomic_DNA"/>
</dbReference>
<dbReference type="EMBL" id="SPHZ02000009">
    <property type="protein sequence ID" value="KAF0899716.1"/>
    <property type="molecule type" value="Genomic_DNA"/>
</dbReference>
<keyword evidence="3" id="KW-1185">Reference proteome</keyword>
<dbReference type="EMBL" id="SPHZ02000009">
    <property type="protein sequence ID" value="KAF0899714.1"/>
    <property type="molecule type" value="Genomic_DNA"/>
</dbReference>
<dbReference type="EMBL" id="SPHZ02000009">
    <property type="protein sequence ID" value="KAF0899705.1"/>
    <property type="molecule type" value="Genomic_DNA"/>
</dbReference>
<dbReference type="EMBL" id="SPHZ02000009">
    <property type="protein sequence ID" value="KAF0899709.1"/>
    <property type="molecule type" value="Genomic_DNA"/>
</dbReference>
<dbReference type="EMBL" id="SPHZ02000009">
    <property type="protein sequence ID" value="KAF0899698.1"/>
    <property type="molecule type" value="Genomic_DNA"/>
</dbReference>
<dbReference type="EMBL" id="SPHZ02000009">
    <property type="protein sequence ID" value="KAF0899688.1"/>
    <property type="molecule type" value="Genomic_DNA"/>
</dbReference>
<dbReference type="EMBL" id="SPHZ02000009">
    <property type="protein sequence ID" value="KAF0899697.1"/>
    <property type="molecule type" value="Genomic_DNA"/>
</dbReference>
<dbReference type="EMBL" id="SPHZ02000009">
    <property type="protein sequence ID" value="KAF0899684.1"/>
    <property type="molecule type" value="Genomic_DNA"/>
</dbReference>